<evidence type="ECO:0000259" key="1">
    <source>
        <dbReference type="Pfam" id="PF01575"/>
    </source>
</evidence>
<name>A0A1W2AIJ4_9HYPH</name>
<dbReference type="InterPro" id="IPR002539">
    <property type="entry name" value="MaoC-like_dom"/>
</dbReference>
<dbReference type="InterPro" id="IPR052342">
    <property type="entry name" value="MCH/BMMD"/>
</dbReference>
<gene>
    <name evidence="2" type="ORF">SAMN06297251_104192</name>
</gene>
<dbReference type="PANTHER" id="PTHR43664">
    <property type="entry name" value="MONOAMINE OXIDASE-RELATED"/>
    <property type="match status" value="1"/>
</dbReference>
<dbReference type="PANTHER" id="PTHR43664:SF1">
    <property type="entry name" value="BETA-METHYLMALYL-COA DEHYDRATASE"/>
    <property type="match status" value="1"/>
</dbReference>
<dbReference type="STRING" id="937218.SAMN06297251_104192"/>
<proteinExistence type="predicted"/>
<accession>A0A1W2AIJ4</accession>
<organism evidence="2 3">
    <name type="scientific">Fulvimarina manganoxydans</name>
    <dbReference type="NCBI Taxonomy" id="937218"/>
    <lineage>
        <taxon>Bacteria</taxon>
        <taxon>Pseudomonadati</taxon>
        <taxon>Pseudomonadota</taxon>
        <taxon>Alphaproteobacteria</taxon>
        <taxon>Hyphomicrobiales</taxon>
        <taxon>Aurantimonadaceae</taxon>
        <taxon>Fulvimarina</taxon>
    </lineage>
</organism>
<dbReference type="SUPFAM" id="SSF54637">
    <property type="entry name" value="Thioesterase/thiol ester dehydrase-isomerase"/>
    <property type="match status" value="1"/>
</dbReference>
<keyword evidence="3" id="KW-1185">Reference proteome</keyword>
<dbReference type="Gene3D" id="3.10.129.10">
    <property type="entry name" value="Hotdog Thioesterase"/>
    <property type="match status" value="1"/>
</dbReference>
<evidence type="ECO:0000313" key="3">
    <source>
        <dbReference type="Proteomes" id="UP000192656"/>
    </source>
</evidence>
<reference evidence="2 3" key="1">
    <citation type="submission" date="2017-04" db="EMBL/GenBank/DDBJ databases">
        <authorList>
            <person name="Afonso C.L."/>
            <person name="Miller P.J."/>
            <person name="Scott M.A."/>
            <person name="Spackman E."/>
            <person name="Goraichik I."/>
            <person name="Dimitrov K.M."/>
            <person name="Suarez D.L."/>
            <person name="Swayne D.E."/>
        </authorList>
    </citation>
    <scope>NUCLEOTIDE SEQUENCE [LARGE SCALE GENOMIC DNA]</scope>
    <source>
        <strain evidence="2 3">CGMCC 1.10972</strain>
    </source>
</reference>
<dbReference type="OrthoDB" id="9796589at2"/>
<dbReference type="Pfam" id="PF01575">
    <property type="entry name" value="MaoC_dehydratas"/>
    <property type="match status" value="1"/>
</dbReference>
<evidence type="ECO:0000313" key="2">
    <source>
        <dbReference type="EMBL" id="SMC60261.1"/>
    </source>
</evidence>
<dbReference type="AlphaFoldDB" id="A0A1W2AIJ4"/>
<dbReference type="InterPro" id="IPR029069">
    <property type="entry name" value="HotDog_dom_sf"/>
</dbReference>
<sequence length="154" mass="16629">MLVLEDFTPGRVFPLADYAVTRDAVVEFAAEFDPQPFHLDEAAGAASMLGGLSASGWHVAGIMMRMICDAYLLNSTSQGSSSVDHIDWKRPVKPGDVLSGSSTVLTSRVSTKKPFLGLVTLRTELQNQTGETTAVCEHLLYCLTRQAHEEGTIA</sequence>
<dbReference type="RefSeq" id="WP_084409313.1">
    <property type="nucleotide sequence ID" value="NZ_FWXR01000004.1"/>
</dbReference>
<protein>
    <submittedName>
        <fullName evidence="2">Acyl dehydratase</fullName>
    </submittedName>
</protein>
<dbReference type="Proteomes" id="UP000192656">
    <property type="component" value="Unassembled WGS sequence"/>
</dbReference>
<dbReference type="CDD" id="cd03454">
    <property type="entry name" value="YdeM"/>
    <property type="match status" value="1"/>
</dbReference>
<dbReference type="EMBL" id="FWXR01000004">
    <property type="protein sequence ID" value="SMC60261.1"/>
    <property type="molecule type" value="Genomic_DNA"/>
</dbReference>
<feature type="domain" description="MaoC-like" evidence="1">
    <location>
        <begin position="10"/>
        <end position="111"/>
    </location>
</feature>